<evidence type="ECO:0000256" key="2">
    <source>
        <dbReference type="SAM" id="MobiDB-lite"/>
    </source>
</evidence>
<reference evidence="3 4" key="1">
    <citation type="submission" date="2024-01" db="EMBL/GenBank/DDBJ databases">
        <title>The genome of the rayed Mediterranean limpet Patella caerulea (Linnaeus, 1758).</title>
        <authorList>
            <person name="Anh-Thu Weber A."/>
            <person name="Halstead-Nussloch G."/>
        </authorList>
    </citation>
    <scope>NUCLEOTIDE SEQUENCE [LARGE SCALE GENOMIC DNA]</scope>
    <source>
        <strain evidence="3">AATW-2023a</strain>
        <tissue evidence="3">Whole specimen</tissue>
    </source>
</reference>
<feature type="compositionally biased region" description="Low complexity" evidence="2">
    <location>
        <begin position="193"/>
        <end position="203"/>
    </location>
</feature>
<protein>
    <submittedName>
        <fullName evidence="3">Uncharacterized protein</fullName>
    </submittedName>
</protein>
<dbReference type="AlphaFoldDB" id="A0AAN8Q8J2"/>
<dbReference type="InterPro" id="IPR004244">
    <property type="entry name" value="Transposase_22"/>
</dbReference>
<keyword evidence="4" id="KW-1185">Reference proteome</keyword>
<evidence type="ECO:0000313" key="4">
    <source>
        <dbReference type="Proteomes" id="UP001347796"/>
    </source>
</evidence>
<dbReference type="EMBL" id="JAZGQO010000002">
    <property type="protein sequence ID" value="KAK6191762.1"/>
    <property type="molecule type" value="Genomic_DNA"/>
</dbReference>
<comment type="caution">
    <text evidence="3">The sequence shown here is derived from an EMBL/GenBank/DDBJ whole genome shotgun (WGS) entry which is preliminary data.</text>
</comment>
<name>A0AAN8Q8J2_PATCE</name>
<organism evidence="3 4">
    <name type="scientific">Patella caerulea</name>
    <name type="common">Rayed Mediterranean limpet</name>
    <dbReference type="NCBI Taxonomy" id="87958"/>
    <lineage>
        <taxon>Eukaryota</taxon>
        <taxon>Metazoa</taxon>
        <taxon>Spiralia</taxon>
        <taxon>Lophotrochozoa</taxon>
        <taxon>Mollusca</taxon>
        <taxon>Gastropoda</taxon>
        <taxon>Patellogastropoda</taxon>
        <taxon>Patelloidea</taxon>
        <taxon>Patellidae</taxon>
        <taxon>Patella</taxon>
    </lineage>
</organism>
<dbReference type="PANTHER" id="PTHR11505">
    <property type="entry name" value="L1 TRANSPOSABLE ELEMENT-RELATED"/>
    <property type="match status" value="1"/>
</dbReference>
<sequence>MDSDNDSDHVLLDPVIPEVVSTNEQMHVPIDSLIMALKNKAVLSAISNALATVLMPQIHEEIKATVQHLGMKVKVLEHKVSEKEREIDILKEKVDELEQYSRREAIRISGIEERDGESTDELVVKVGKLVGVDIQASDINRSHRVGHPSNYKDEPRPIIVRFRGYYTKKSFVKGRGRLKQIATKVKLTTSQRTNKSSDNNDTTNHNDDFDLESVPLEMRRNPVYINDDLTQKRSKLAAIARRPFKEGKIQGTWVADGIIFVKKIDGNTTLVTKQHEMDLLLGSLSLKYVIRANDEETTVKQV</sequence>
<accession>A0AAN8Q8J2</accession>
<dbReference type="Proteomes" id="UP001347796">
    <property type="component" value="Unassembled WGS sequence"/>
</dbReference>
<evidence type="ECO:0000256" key="1">
    <source>
        <dbReference type="SAM" id="Coils"/>
    </source>
</evidence>
<feature type="region of interest" description="Disordered" evidence="2">
    <location>
        <begin position="189"/>
        <end position="209"/>
    </location>
</feature>
<gene>
    <name evidence="3" type="ORF">SNE40_003364</name>
</gene>
<feature type="coiled-coil region" evidence="1">
    <location>
        <begin position="73"/>
        <end position="100"/>
    </location>
</feature>
<keyword evidence="1" id="KW-0175">Coiled coil</keyword>
<proteinExistence type="predicted"/>
<dbReference type="Gene3D" id="3.30.70.1820">
    <property type="entry name" value="L1 transposable element, RRM domain"/>
    <property type="match status" value="1"/>
</dbReference>
<evidence type="ECO:0000313" key="3">
    <source>
        <dbReference type="EMBL" id="KAK6191762.1"/>
    </source>
</evidence>